<protein>
    <submittedName>
        <fullName evidence="2">Coiled-coil domain-containing protein 33 isoform X1</fullName>
    </submittedName>
</protein>
<evidence type="ECO:0000313" key="1">
    <source>
        <dbReference type="Proteomes" id="UP000000437"/>
    </source>
</evidence>
<gene>
    <name evidence="2" type="primary">ccdc33</name>
</gene>
<dbReference type="Proteomes" id="UP000000437">
    <property type="component" value="Chromosome 25"/>
</dbReference>
<reference evidence="2" key="1">
    <citation type="submission" date="2025-08" db="UniProtKB">
        <authorList>
            <consortium name="RefSeq"/>
        </authorList>
    </citation>
    <scope>IDENTIFICATION</scope>
    <source>
        <strain evidence="2">Tuebingen</strain>
        <tissue evidence="2">Fibroblasts and whole tissue</tissue>
    </source>
</reference>
<evidence type="ECO:0000313" key="2">
    <source>
        <dbReference type="RefSeq" id="XP_073799252.1"/>
    </source>
</evidence>
<keyword evidence="1" id="KW-1185">Reference proteome</keyword>
<name>A0AC58IYE9_DANRE</name>
<sequence length="449" mass="51723">MNDWFVSCSAYKSCQAGFLCCGNPTSGCQHCQSFLFIQLFNMPDRSSETFSHMQNPEKPQNDPAGAQINMDSYDFPSHDAISQILQEYLQLKSPKTQTRTESVPQKKANSQLNRTFDVNLAHKSPPASDLKDESHNGEVSEHQTKELENYSAALHKMAEDMIGLRSQMRVLESENSDLRRELSLHQDLGRTLLDDTDVDVMTNTEIADRIASLKFKLSSESSKASAMKDRIQQLQNELIKKNDIEKEFVQLQRAHQQQQAVLKRYQTRDKKITALEDTVRQQEKVIEKMEKLLDANLKERRKGNSEKKKAAMKQKDEEEKRREIESVFVAENSRLREELDRLCNLPPPIIIQQPAQSLYQPFSDSEKLELLTQLARAEGQIQTLEQQLKENAKLWGKEKQEMLTRVSEYERGFARTSAMILHDLPVQMPFQPQPISGKHPHNTHTLWTI</sequence>
<accession>A0AC58IYE9</accession>
<organism evidence="1 2">
    <name type="scientific">Danio rerio</name>
    <name type="common">Zebrafish</name>
    <name type="synonym">Brachydanio rerio</name>
    <dbReference type="NCBI Taxonomy" id="7955"/>
    <lineage>
        <taxon>Eukaryota</taxon>
        <taxon>Metazoa</taxon>
        <taxon>Chordata</taxon>
        <taxon>Craniata</taxon>
        <taxon>Vertebrata</taxon>
        <taxon>Euteleostomi</taxon>
        <taxon>Actinopterygii</taxon>
        <taxon>Neopterygii</taxon>
        <taxon>Teleostei</taxon>
        <taxon>Ostariophysi</taxon>
        <taxon>Cypriniformes</taxon>
        <taxon>Danionidae</taxon>
        <taxon>Danioninae</taxon>
        <taxon>Danio</taxon>
    </lineage>
</organism>
<dbReference type="RefSeq" id="XP_073799252.1">
    <property type="nucleotide sequence ID" value="XM_073943151.1"/>
</dbReference>
<proteinExistence type="predicted"/>